<keyword evidence="12" id="KW-1185">Reference proteome</keyword>
<name>W7TE76_9STRA</name>
<feature type="repeat" description="Solcar" evidence="9">
    <location>
        <begin position="48"/>
        <end position="140"/>
    </location>
</feature>
<keyword evidence="7" id="KW-0496">Mitochondrion</keyword>
<proteinExistence type="inferred from homology"/>
<sequence length="271" mass="29718">MVREGGISSLYRGLLSPQAGFGVTFAISFAGYGQGTRFFRKGDNKRELTLGEMTASGAWAGLLQSPARQIFERIKSVMQVRKAAGGADKPPYRWSGECLVQLVRKEGLYNGLFRGLDATALREVPQFAVYYPLYEMNVRALQKMMAASNASGSSSNESNIVHRKPSSSTPLPPHLLLLAGGVAGTVQWLPPFYCLDVLKSRMQSALPGVYDNVWDCAKKSYQQEGIGVFFRGLPVALIRAFPLNACIFLGYETTLAALHQEEEIPHLPPPE</sequence>
<dbReference type="InterPro" id="IPR018108">
    <property type="entry name" value="MCP_transmembrane"/>
</dbReference>
<keyword evidence="8 9" id="KW-0472">Membrane</keyword>
<dbReference type="GO" id="GO:0031966">
    <property type="term" value="C:mitochondrial membrane"/>
    <property type="evidence" value="ECO:0007669"/>
    <property type="project" value="UniProtKB-SubCell"/>
</dbReference>
<dbReference type="EMBL" id="AZIL01000941">
    <property type="protein sequence ID" value="EWM25325.1"/>
    <property type="molecule type" value="Genomic_DNA"/>
</dbReference>
<evidence type="ECO:0000256" key="4">
    <source>
        <dbReference type="ARBA" id="ARBA00022692"/>
    </source>
</evidence>
<evidence type="ECO:0000256" key="3">
    <source>
        <dbReference type="ARBA" id="ARBA00022448"/>
    </source>
</evidence>
<dbReference type="Proteomes" id="UP000019335">
    <property type="component" value="Chromosome 11"/>
</dbReference>
<evidence type="ECO:0000256" key="1">
    <source>
        <dbReference type="ARBA" id="ARBA00004225"/>
    </source>
</evidence>
<dbReference type="Pfam" id="PF00153">
    <property type="entry name" value="Mito_carr"/>
    <property type="match status" value="2"/>
</dbReference>
<evidence type="ECO:0000256" key="9">
    <source>
        <dbReference type="PROSITE-ProRule" id="PRU00282"/>
    </source>
</evidence>
<organism evidence="11 12">
    <name type="scientific">Nannochloropsis gaditana</name>
    <dbReference type="NCBI Taxonomy" id="72520"/>
    <lineage>
        <taxon>Eukaryota</taxon>
        <taxon>Sar</taxon>
        <taxon>Stramenopiles</taxon>
        <taxon>Ochrophyta</taxon>
        <taxon>Eustigmatophyceae</taxon>
        <taxon>Eustigmatales</taxon>
        <taxon>Monodopsidaceae</taxon>
        <taxon>Nannochloropsis</taxon>
    </lineage>
</organism>
<keyword evidence="6" id="KW-1133">Transmembrane helix</keyword>
<dbReference type="Gene3D" id="1.50.40.10">
    <property type="entry name" value="Mitochondrial carrier domain"/>
    <property type="match status" value="1"/>
</dbReference>
<protein>
    <submittedName>
        <fullName evidence="11">Mitochondrial carrier family</fullName>
    </submittedName>
</protein>
<evidence type="ECO:0000313" key="12">
    <source>
        <dbReference type="Proteomes" id="UP000019335"/>
    </source>
</evidence>
<dbReference type="InterPro" id="IPR050567">
    <property type="entry name" value="Mitochondrial_Carrier"/>
</dbReference>
<gene>
    <name evidence="11" type="ORF">Naga_100281g6</name>
</gene>
<accession>W7TE76</accession>
<dbReference type="SUPFAM" id="SSF103506">
    <property type="entry name" value="Mitochondrial carrier"/>
    <property type="match status" value="1"/>
</dbReference>
<dbReference type="OrthoDB" id="14252at2759"/>
<dbReference type="GO" id="GO:0022857">
    <property type="term" value="F:transmembrane transporter activity"/>
    <property type="evidence" value="ECO:0007669"/>
    <property type="project" value="TreeGrafter"/>
</dbReference>
<evidence type="ECO:0000256" key="5">
    <source>
        <dbReference type="ARBA" id="ARBA00022737"/>
    </source>
</evidence>
<evidence type="ECO:0000313" key="11">
    <source>
        <dbReference type="EMBL" id="EWM25325.1"/>
    </source>
</evidence>
<comment type="caution">
    <text evidence="11">The sequence shown here is derived from an EMBL/GenBank/DDBJ whole genome shotgun (WGS) entry which is preliminary data.</text>
</comment>
<dbReference type="PANTHER" id="PTHR45624">
    <property type="entry name" value="MITOCHONDRIAL BASIC AMINO ACIDS TRANSPORTER-RELATED"/>
    <property type="match status" value="1"/>
</dbReference>
<reference evidence="11 12" key="1">
    <citation type="journal article" date="2014" name="Mol. Plant">
        <title>Chromosome Scale Genome Assembly and Transcriptome Profiling of Nannochloropsis gaditana in Nitrogen Depletion.</title>
        <authorList>
            <person name="Corteggiani Carpinelli E."/>
            <person name="Telatin A."/>
            <person name="Vitulo N."/>
            <person name="Forcato C."/>
            <person name="D'Angelo M."/>
            <person name="Schiavon R."/>
            <person name="Vezzi A."/>
            <person name="Giacometti G.M."/>
            <person name="Morosinotto T."/>
            <person name="Valle G."/>
        </authorList>
    </citation>
    <scope>NUCLEOTIDE SEQUENCE [LARGE SCALE GENOMIC DNA]</scope>
    <source>
        <strain evidence="11 12">B-31</strain>
    </source>
</reference>
<feature type="repeat" description="Solcar" evidence="9">
    <location>
        <begin position="171"/>
        <end position="257"/>
    </location>
</feature>
<evidence type="ECO:0000256" key="8">
    <source>
        <dbReference type="ARBA" id="ARBA00023136"/>
    </source>
</evidence>
<keyword evidence="5" id="KW-0677">Repeat</keyword>
<dbReference type="PROSITE" id="PS50920">
    <property type="entry name" value="SOLCAR"/>
    <property type="match status" value="2"/>
</dbReference>
<keyword evidence="4 9" id="KW-0812">Transmembrane</keyword>
<dbReference type="AlphaFoldDB" id="W7TE76"/>
<evidence type="ECO:0000256" key="6">
    <source>
        <dbReference type="ARBA" id="ARBA00022989"/>
    </source>
</evidence>
<evidence type="ECO:0000256" key="2">
    <source>
        <dbReference type="ARBA" id="ARBA00006375"/>
    </source>
</evidence>
<evidence type="ECO:0000256" key="10">
    <source>
        <dbReference type="RuleBase" id="RU000488"/>
    </source>
</evidence>
<comment type="similarity">
    <text evidence="2 10">Belongs to the mitochondrial carrier (TC 2.A.29) family.</text>
</comment>
<keyword evidence="3 10" id="KW-0813">Transport</keyword>
<evidence type="ECO:0000256" key="7">
    <source>
        <dbReference type="ARBA" id="ARBA00023128"/>
    </source>
</evidence>
<comment type="subcellular location">
    <subcellularLocation>
        <location evidence="1">Mitochondrion membrane</location>
        <topology evidence="1">Multi-pass membrane protein</topology>
    </subcellularLocation>
</comment>
<dbReference type="InterPro" id="IPR023395">
    <property type="entry name" value="MCP_dom_sf"/>
</dbReference>